<evidence type="ECO:0000259" key="4">
    <source>
        <dbReference type="PROSITE" id="PS51063"/>
    </source>
</evidence>
<evidence type="ECO:0000256" key="2">
    <source>
        <dbReference type="ARBA" id="ARBA00023125"/>
    </source>
</evidence>
<evidence type="ECO:0000313" key="5">
    <source>
        <dbReference type="EMBL" id="RUT30378.1"/>
    </source>
</evidence>
<dbReference type="CDD" id="cd00038">
    <property type="entry name" value="CAP_ED"/>
    <property type="match status" value="1"/>
</dbReference>
<keyword evidence="6" id="KW-1185">Reference proteome</keyword>
<proteinExistence type="predicted"/>
<dbReference type="GO" id="GO:0006355">
    <property type="term" value="P:regulation of DNA-templated transcription"/>
    <property type="evidence" value="ECO:0007669"/>
    <property type="project" value="InterPro"/>
</dbReference>
<protein>
    <submittedName>
        <fullName evidence="5">Crp/Fnr family transcriptional regulator</fullName>
    </submittedName>
</protein>
<evidence type="ECO:0000256" key="1">
    <source>
        <dbReference type="ARBA" id="ARBA00023015"/>
    </source>
</evidence>
<dbReference type="InterPro" id="IPR036388">
    <property type="entry name" value="WH-like_DNA-bd_sf"/>
</dbReference>
<dbReference type="GO" id="GO:0003677">
    <property type="term" value="F:DNA binding"/>
    <property type="evidence" value="ECO:0007669"/>
    <property type="project" value="UniProtKB-KW"/>
</dbReference>
<dbReference type="InterPro" id="IPR036390">
    <property type="entry name" value="WH_DNA-bd_sf"/>
</dbReference>
<dbReference type="AlphaFoldDB" id="A0A433X8L4"/>
<dbReference type="RefSeq" id="WP_127189160.1">
    <property type="nucleotide sequence ID" value="NZ_RZNJ01000004.1"/>
</dbReference>
<dbReference type="Pfam" id="PF13545">
    <property type="entry name" value="HTH_Crp_2"/>
    <property type="match status" value="1"/>
</dbReference>
<organism evidence="5 6">
    <name type="scientific">Arsenicitalea aurantiaca</name>
    <dbReference type="NCBI Taxonomy" id="1783274"/>
    <lineage>
        <taxon>Bacteria</taxon>
        <taxon>Pseudomonadati</taxon>
        <taxon>Pseudomonadota</taxon>
        <taxon>Alphaproteobacteria</taxon>
        <taxon>Hyphomicrobiales</taxon>
        <taxon>Devosiaceae</taxon>
        <taxon>Arsenicitalea</taxon>
    </lineage>
</organism>
<keyword evidence="3" id="KW-0804">Transcription</keyword>
<dbReference type="InterPro" id="IPR014710">
    <property type="entry name" value="RmlC-like_jellyroll"/>
</dbReference>
<dbReference type="Gene3D" id="1.10.10.10">
    <property type="entry name" value="Winged helix-like DNA-binding domain superfamily/Winged helix DNA-binding domain"/>
    <property type="match status" value="1"/>
</dbReference>
<sequence>MQTRPIDQVLARPFLARLLTHVKLAEEERQSVLGVMGPAKVIPAHTDVLAEGHPSEGATVVLAGFACRFKQLRNGRRQILSYLVPGDVCEYRFMTAGRLDHGVATLSPALLSTLPSASLATICERFPRITRGLLRAAAVDDATTREWLINLGQRTALQRMAHIFCELHQRLEDVQLTRLGGYDLPLTQAELGGALGLSTVHVNRTLQELRRAGLIEFKNGRVTISNLEGLREAAAFNGNYLDGQAALSA</sequence>
<keyword evidence="1" id="KW-0805">Transcription regulation</keyword>
<dbReference type="SUPFAM" id="SSF46785">
    <property type="entry name" value="Winged helix' DNA-binding domain"/>
    <property type="match status" value="1"/>
</dbReference>
<dbReference type="Proteomes" id="UP000281547">
    <property type="component" value="Unassembled WGS sequence"/>
</dbReference>
<dbReference type="PROSITE" id="PS51063">
    <property type="entry name" value="HTH_CRP_2"/>
    <property type="match status" value="1"/>
</dbReference>
<dbReference type="Pfam" id="PF00027">
    <property type="entry name" value="cNMP_binding"/>
    <property type="match status" value="1"/>
</dbReference>
<evidence type="ECO:0000256" key="3">
    <source>
        <dbReference type="ARBA" id="ARBA00023163"/>
    </source>
</evidence>
<dbReference type="EMBL" id="RZNJ01000004">
    <property type="protein sequence ID" value="RUT30378.1"/>
    <property type="molecule type" value="Genomic_DNA"/>
</dbReference>
<dbReference type="InterPro" id="IPR000595">
    <property type="entry name" value="cNMP-bd_dom"/>
</dbReference>
<gene>
    <name evidence="5" type="ORF">EMQ25_13810</name>
</gene>
<dbReference type="Gene3D" id="2.60.120.10">
    <property type="entry name" value="Jelly Rolls"/>
    <property type="match status" value="1"/>
</dbReference>
<dbReference type="SUPFAM" id="SSF51206">
    <property type="entry name" value="cAMP-binding domain-like"/>
    <property type="match status" value="1"/>
</dbReference>
<accession>A0A433X8L4</accession>
<feature type="domain" description="HTH crp-type" evidence="4">
    <location>
        <begin position="154"/>
        <end position="228"/>
    </location>
</feature>
<name>A0A433X8L4_9HYPH</name>
<dbReference type="OrthoDB" id="7584044at2"/>
<comment type="caution">
    <text evidence="5">The sequence shown here is derived from an EMBL/GenBank/DDBJ whole genome shotgun (WGS) entry which is preliminary data.</text>
</comment>
<dbReference type="SMART" id="SM00419">
    <property type="entry name" value="HTH_CRP"/>
    <property type="match status" value="1"/>
</dbReference>
<reference evidence="5 6" key="1">
    <citation type="journal article" date="2016" name="Int. J. Syst. Evol. Microbiol.">
        <title>Arsenicitalea aurantiaca gen. nov., sp. nov., a new member of the family Hyphomicrobiaceae, isolated from high-arsenic sediment.</title>
        <authorList>
            <person name="Mu Y."/>
            <person name="Zhou L."/>
            <person name="Zeng X.C."/>
            <person name="Liu L."/>
            <person name="Pan Y."/>
            <person name="Chen X."/>
            <person name="Wang J."/>
            <person name="Li S."/>
            <person name="Li W.J."/>
            <person name="Wang Y."/>
        </authorList>
    </citation>
    <scope>NUCLEOTIDE SEQUENCE [LARGE SCALE GENOMIC DNA]</scope>
    <source>
        <strain evidence="5 6">42-50</strain>
    </source>
</reference>
<dbReference type="InterPro" id="IPR012318">
    <property type="entry name" value="HTH_CRP"/>
</dbReference>
<keyword evidence="2" id="KW-0238">DNA-binding</keyword>
<dbReference type="InterPro" id="IPR018490">
    <property type="entry name" value="cNMP-bd_dom_sf"/>
</dbReference>
<evidence type="ECO:0000313" key="6">
    <source>
        <dbReference type="Proteomes" id="UP000281547"/>
    </source>
</evidence>